<proteinExistence type="predicted"/>
<evidence type="ECO:0000313" key="3">
    <source>
        <dbReference type="Proteomes" id="UP000078343"/>
    </source>
</evidence>
<keyword evidence="3" id="KW-1185">Reference proteome</keyword>
<gene>
    <name evidence="2" type="ORF">AYL99_11022</name>
</gene>
<dbReference type="RefSeq" id="XP_018687941.1">
    <property type="nucleotide sequence ID" value="XM_018842528.1"/>
</dbReference>
<dbReference type="Proteomes" id="UP000078343">
    <property type="component" value="Unassembled WGS sequence"/>
</dbReference>
<dbReference type="GeneID" id="30015190"/>
<organism evidence="2 3">
    <name type="scientific">Fonsecaea erecta</name>
    <dbReference type="NCBI Taxonomy" id="1367422"/>
    <lineage>
        <taxon>Eukaryota</taxon>
        <taxon>Fungi</taxon>
        <taxon>Dikarya</taxon>
        <taxon>Ascomycota</taxon>
        <taxon>Pezizomycotina</taxon>
        <taxon>Eurotiomycetes</taxon>
        <taxon>Chaetothyriomycetidae</taxon>
        <taxon>Chaetothyriales</taxon>
        <taxon>Herpotrichiellaceae</taxon>
        <taxon>Fonsecaea</taxon>
    </lineage>
</organism>
<dbReference type="OrthoDB" id="4157730at2759"/>
<feature type="compositionally biased region" description="Polar residues" evidence="1">
    <location>
        <begin position="327"/>
        <end position="336"/>
    </location>
</feature>
<name>A0A178Z4A6_9EURO</name>
<reference evidence="2 3" key="1">
    <citation type="submission" date="2016-04" db="EMBL/GenBank/DDBJ databases">
        <title>Draft genome of Fonsecaea erecta CBS 125763.</title>
        <authorList>
            <person name="Weiss V.A."/>
            <person name="Vicente V.A."/>
            <person name="Raittz R.T."/>
            <person name="Moreno L.F."/>
            <person name="De Souza E.M."/>
            <person name="Pedrosa F.O."/>
            <person name="Steffens M.B."/>
            <person name="Faoro H."/>
            <person name="Tadra-Sfeir M.Z."/>
            <person name="Najafzadeh M.J."/>
            <person name="Felipe M.S."/>
            <person name="Teixeira M."/>
            <person name="Sun J."/>
            <person name="Xi L."/>
            <person name="Gomes R."/>
            <person name="De Azevedo C.M."/>
            <person name="Salgado C.G."/>
            <person name="Da Silva M.B."/>
            <person name="Nascimento M.F."/>
            <person name="Queiroz-Telles F."/>
            <person name="Attili D.S."/>
            <person name="Gorbushina A."/>
        </authorList>
    </citation>
    <scope>NUCLEOTIDE SEQUENCE [LARGE SCALE GENOMIC DNA]</scope>
    <source>
        <strain evidence="2 3">CBS 125763</strain>
    </source>
</reference>
<feature type="compositionally biased region" description="Basic and acidic residues" evidence="1">
    <location>
        <begin position="341"/>
        <end position="357"/>
    </location>
</feature>
<dbReference type="AlphaFoldDB" id="A0A178Z4A6"/>
<protein>
    <recommendedName>
        <fullName evidence="4">F-box domain-containing protein</fullName>
    </recommendedName>
</protein>
<dbReference type="EMBL" id="LVYI01000013">
    <property type="protein sequence ID" value="OAP54574.1"/>
    <property type="molecule type" value="Genomic_DNA"/>
</dbReference>
<accession>A0A178Z4A6</accession>
<evidence type="ECO:0000256" key="1">
    <source>
        <dbReference type="SAM" id="MobiDB-lite"/>
    </source>
</evidence>
<sequence>MWSLPQEWDRLVLTLATRLTPGRLRLSVVCDTLDHAAAQRVLLPLSSLPLLKSCAIRLGQRPDHSLRRLAQTTVHQAMGQDQPPQGPFPWDRLPDELQLQILRHSGLLAPTVIEWEEGKGTPRPSCCQQCTATLEACCCPPLHAAFTSGQCTCWQWPRDHFLVSQGFRSQALQIFYRSNTFSVQTLEAHWTENIPPYLEHRSALVFLRSVPRDALPHIRSLRVIFPTSCDDDLGPGTPSLANWTDTLRFIERHLPLAHLSLTLCTATARHDDGYNTGSEDKELAFYRRMIQPVAILRGIQNLFIVFPPTGDAPREARNRLRERELQTQILGQTSSVGAPRKLQEGQGHPERELREEWDPLTFGPTGDRIWPPW</sequence>
<evidence type="ECO:0000313" key="2">
    <source>
        <dbReference type="EMBL" id="OAP54574.1"/>
    </source>
</evidence>
<feature type="region of interest" description="Disordered" evidence="1">
    <location>
        <begin position="327"/>
        <end position="373"/>
    </location>
</feature>
<evidence type="ECO:0008006" key="4">
    <source>
        <dbReference type="Google" id="ProtNLM"/>
    </source>
</evidence>
<comment type="caution">
    <text evidence="2">The sequence shown here is derived from an EMBL/GenBank/DDBJ whole genome shotgun (WGS) entry which is preliminary data.</text>
</comment>